<dbReference type="Proteomes" id="UP000486297">
    <property type="component" value="Unassembled WGS sequence"/>
</dbReference>
<dbReference type="Gene3D" id="3.40.50.300">
    <property type="entry name" value="P-loop containing nucleotide triphosphate hydrolases"/>
    <property type="match status" value="1"/>
</dbReference>
<name>A0A7X2KZ16_9NEIS</name>
<dbReference type="AlphaFoldDB" id="A0A7X2KZ16"/>
<sequence length="240" mass="26990">MKIGVIGLKGSGKDTVSEFIAKDTGFQRTAFAYHIKQVVVQAFGINPDCRETKEVGFEFGEAGLKKLFDSHCRLMISLLQVEGFSTLRYSSCLQVFDFSEFRQVFLEDGCNTVRQEISPRLLMQLYGTEFVRNKISKRFWVSLIKSSRENLILTDVRFPNEVEVCDHLLYIMRDGVGPEDEPHASEVLSATMYKLLKDGASAKELEAFTGVPTAYIMNNGSIEDLEPKAKAFVDMIGVSK</sequence>
<evidence type="ECO:0008006" key="3">
    <source>
        <dbReference type="Google" id="ProtNLM"/>
    </source>
</evidence>
<keyword evidence="2" id="KW-1185">Reference proteome</keyword>
<protein>
    <recommendedName>
        <fullName evidence="3">Deoxynucleoside monophosphate kinase</fullName>
    </recommendedName>
</protein>
<reference evidence="1" key="1">
    <citation type="journal article" name="Emerg. Infect. Dis.">
        <title>Two cases of a newly characterized neisseria species.</title>
        <authorList>
            <person name="Mustapha M."/>
            <person name="Lemos A.P.S."/>
            <person name="Harrison L.H."/>
            <person name="Vantyne D."/>
            <person name="Sacchi C.T."/>
        </authorList>
    </citation>
    <scope>NUCLEOTIDE SEQUENCE</scope>
    <source>
        <strain evidence="1">N.95.16</strain>
    </source>
</reference>
<proteinExistence type="predicted"/>
<organism evidence="1 2">
    <name type="scientific">Neisseria brasiliensis</name>
    <dbReference type="NCBI Taxonomy" id="2666100"/>
    <lineage>
        <taxon>Bacteria</taxon>
        <taxon>Pseudomonadati</taxon>
        <taxon>Pseudomonadota</taxon>
        <taxon>Betaproteobacteria</taxon>
        <taxon>Neisseriales</taxon>
        <taxon>Neisseriaceae</taxon>
        <taxon>Neisseria</taxon>
    </lineage>
</organism>
<dbReference type="InterPro" id="IPR027417">
    <property type="entry name" value="P-loop_NTPase"/>
</dbReference>
<dbReference type="InterPro" id="IPR023191">
    <property type="entry name" value="DNMP_kinase_N"/>
</dbReference>
<dbReference type="Gene3D" id="1.10.238.70">
    <property type="match status" value="1"/>
</dbReference>
<evidence type="ECO:0000313" key="2">
    <source>
        <dbReference type="Proteomes" id="UP000486297"/>
    </source>
</evidence>
<gene>
    <name evidence="1" type="ORF">GJU80_08875</name>
</gene>
<dbReference type="SUPFAM" id="SSF52540">
    <property type="entry name" value="P-loop containing nucleoside triphosphate hydrolases"/>
    <property type="match status" value="1"/>
</dbReference>
<dbReference type="RefSeq" id="WP_095502952.1">
    <property type="nucleotide sequence ID" value="NZ_WJXO01000001.1"/>
</dbReference>
<dbReference type="InterPro" id="IPR048444">
    <property type="entry name" value="DNMK"/>
</dbReference>
<accession>A0A7X2KZ16</accession>
<dbReference type="EMBL" id="WJXO01000001">
    <property type="protein sequence ID" value="MRN38584.1"/>
    <property type="molecule type" value="Genomic_DNA"/>
</dbReference>
<dbReference type="Pfam" id="PF21448">
    <property type="entry name" value="DNMK"/>
    <property type="match status" value="1"/>
</dbReference>
<comment type="caution">
    <text evidence="1">The sequence shown here is derived from an EMBL/GenBank/DDBJ whole genome shotgun (WGS) entry which is preliminary data.</text>
</comment>
<evidence type="ECO:0000313" key="1">
    <source>
        <dbReference type="EMBL" id="MRN38584.1"/>
    </source>
</evidence>